<dbReference type="InterPro" id="IPR003807">
    <property type="entry name" value="DUF202"/>
</dbReference>
<dbReference type="GO" id="GO:0012505">
    <property type="term" value="C:endomembrane system"/>
    <property type="evidence" value="ECO:0007669"/>
    <property type="project" value="UniProtKB-SubCell"/>
</dbReference>
<dbReference type="RefSeq" id="WP_173041722.1">
    <property type="nucleotide sequence ID" value="NZ_AP022870.1"/>
</dbReference>
<name>A0A6F8Y7X4_9ACTN</name>
<dbReference type="AlphaFoldDB" id="A0A6F8Y7X4"/>
<keyword evidence="8" id="KW-1185">Reference proteome</keyword>
<evidence type="ECO:0000256" key="4">
    <source>
        <dbReference type="ARBA" id="ARBA00023136"/>
    </source>
</evidence>
<evidence type="ECO:0000313" key="8">
    <source>
        <dbReference type="Proteomes" id="UP000502508"/>
    </source>
</evidence>
<keyword evidence="2 5" id="KW-0812">Transmembrane</keyword>
<keyword evidence="3 5" id="KW-1133">Transmembrane helix</keyword>
<reference evidence="7 8" key="2">
    <citation type="submission" date="2020-03" db="EMBL/GenBank/DDBJ databases">
        <authorList>
            <person name="Ichikawa N."/>
            <person name="Kimura A."/>
            <person name="Kitahashi Y."/>
            <person name="Uohara A."/>
        </authorList>
    </citation>
    <scope>NUCLEOTIDE SEQUENCE [LARGE SCALE GENOMIC DNA]</scope>
    <source>
        <strain evidence="7 8">NBRC 107702</strain>
    </source>
</reference>
<feature type="transmembrane region" description="Helical" evidence="5">
    <location>
        <begin position="38"/>
        <end position="58"/>
    </location>
</feature>
<sequence>MTDPGLARERTWLAWWRTLLVAAGVAILAARMASLEGAPLFVATALAGWTALFVVAFGRYRSRRAEPGPALPLFALFTVGYAVLGTLLVLNR</sequence>
<protein>
    <recommendedName>
        <fullName evidence="6">DUF202 domain-containing protein</fullName>
    </recommendedName>
</protein>
<dbReference type="Proteomes" id="UP000502508">
    <property type="component" value="Chromosome"/>
</dbReference>
<keyword evidence="4 5" id="KW-0472">Membrane</keyword>
<comment type="subcellular location">
    <subcellularLocation>
        <location evidence="1">Endomembrane system</location>
        <topology evidence="1">Multi-pass membrane protein</topology>
    </subcellularLocation>
</comment>
<dbReference type="Pfam" id="PF02656">
    <property type="entry name" value="DUF202"/>
    <property type="match status" value="1"/>
</dbReference>
<evidence type="ECO:0000259" key="6">
    <source>
        <dbReference type="Pfam" id="PF02656"/>
    </source>
</evidence>
<gene>
    <name evidence="7" type="ORF">Pflav_084710</name>
</gene>
<dbReference type="KEGG" id="pfla:Pflav_084710"/>
<evidence type="ECO:0000256" key="1">
    <source>
        <dbReference type="ARBA" id="ARBA00004127"/>
    </source>
</evidence>
<evidence type="ECO:0000256" key="2">
    <source>
        <dbReference type="ARBA" id="ARBA00022692"/>
    </source>
</evidence>
<evidence type="ECO:0000256" key="5">
    <source>
        <dbReference type="SAM" id="Phobius"/>
    </source>
</evidence>
<evidence type="ECO:0000256" key="3">
    <source>
        <dbReference type="ARBA" id="ARBA00022989"/>
    </source>
</evidence>
<feature type="transmembrane region" description="Helical" evidence="5">
    <location>
        <begin position="70"/>
        <end position="90"/>
    </location>
</feature>
<feature type="transmembrane region" description="Helical" evidence="5">
    <location>
        <begin position="12"/>
        <end position="32"/>
    </location>
</feature>
<proteinExistence type="predicted"/>
<accession>A0A6F8Y7X4</accession>
<dbReference type="EMBL" id="AP022870">
    <property type="protein sequence ID" value="BCB82061.1"/>
    <property type="molecule type" value="Genomic_DNA"/>
</dbReference>
<reference evidence="7 8" key="1">
    <citation type="submission" date="2020-03" db="EMBL/GenBank/DDBJ databases">
        <title>Whole genome shotgun sequence of Phytohabitans flavus NBRC 107702.</title>
        <authorList>
            <person name="Komaki H."/>
            <person name="Tamura T."/>
        </authorList>
    </citation>
    <scope>NUCLEOTIDE SEQUENCE [LARGE SCALE GENOMIC DNA]</scope>
    <source>
        <strain evidence="7 8">NBRC 107702</strain>
    </source>
</reference>
<feature type="domain" description="DUF202" evidence="6">
    <location>
        <begin position="3"/>
        <end position="64"/>
    </location>
</feature>
<evidence type="ECO:0000313" key="7">
    <source>
        <dbReference type="EMBL" id="BCB82061.1"/>
    </source>
</evidence>
<organism evidence="7 8">
    <name type="scientific">Phytohabitans flavus</name>
    <dbReference type="NCBI Taxonomy" id="1076124"/>
    <lineage>
        <taxon>Bacteria</taxon>
        <taxon>Bacillati</taxon>
        <taxon>Actinomycetota</taxon>
        <taxon>Actinomycetes</taxon>
        <taxon>Micromonosporales</taxon>
        <taxon>Micromonosporaceae</taxon>
    </lineage>
</organism>